<evidence type="ECO:0000256" key="3">
    <source>
        <dbReference type="ARBA" id="ARBA00022475"/>
    </source>
</evidence>
<feature type="transmembrane region" description="Helical" evidence="7">
    <location>
        <begin position="269"/>
        <end position="290"/>
    </location>
</feature>
<dbReference type="PANTHER" id="PTHR43386:SF1">
    <property type="entry name" value="D,D-DIPEPTIDE TRANSPORT SYSTEM PERMEASE PROTEIN DDPC-RELATED"/>
    <property type="match status" value="1"/>
</dbReference>
<dbReference type="Pfam" id="PF00528">
    <property type="entry name" value="BPD_transp_1"/>
    <property type="match status" value="1"/>
</dbReference>
<feature type="region of interest" description="Disordered" evidence="8">
    <location>
        <begin position="1"/>
        <end position="20"/>
    </location>
</feature>
<dbReference type="EMBL" id="BAAANJ010000005">
    <property type="protein sequence ID" value="GAA1809461.1"/>
    <property type="molecule type" value="Genomic_DNA"/>
</dbReference>
<evidence type="ECO:0000313" key="11">
    <source>
        <dbReference type="Proteomes" id="UP001500002"/>
    </source>
</evidence>
<name>A0ABN2M4Y8_9MICO</name>
<dbReference type="SUPFAM" id="SSF161098">
    <property type="entry name" value="MetI-like"/>
    <property type="match status" value="1"/>
</dbReference>
<comment type="caution">
    <text evidence="10">The sequence shown here is derived from an EMBL/GenBank/DDBJ whole genome shotgun (WGS) entry which is preliminary data.</text>
</comment>
<evidence type="ECO:0000259" key="9">
    <source>
        <dbReference type="PROSITE" id="PS50928"/>
    </source>
</evidence>
<proteinExistence type="inferred from homology"/>
<evidence type="ECO:0000313" key="10">
    <source>
        <dbReference type="EMBL" id="GAA1809461.1"/>
    </source>
</evidence>
<feature type="transmembrane region" description="Helical" evidence="7">
    <location>
        <begin position="98"/>
        <end position="119"/>
    </location>
</feature>
<evidence type="ECO:0000256" key="7">
    <source>
        <dbReference type="RuleBase" id="RU363032"/>
    </source>
</evidence>
<sequence length="300" mass="31699">MIDVSTASPAPATAAATDGVPRSGLKRGTGKLIVGSTIVTVFVLAALFAPWITLGDPQAQDLANRLAAPSAQHWLGTDSLGRDVWTRLVFAAQVDLRVGILGAVIPAILGTLIGIAAGFGNRVVDSSIMRFSDVIVAFPLFIFFLALVGLVGPGEGFWFLGPGELPIIIGFALISWVVYARLMRTEVRRVRSLDYVRAAETGGLPRRRVIVGHVLPNAMNQTFVYVFVDIGLAIVAVSTLAFLGVGIPLDTPEWGAMISSARGYINTNWWLIVAPGAAIATLAVGLALIGDGLDDRLKQS</sequence>
<keyword evidence="2 7" id="KW-0813">Transport</keyword>
<dbReference type="InterPro" id="IPR035906">
    <property type="entry name" value="MetI-like_sf"/>
</dbReference>
<gene>
    <name evidence="10" type="ORF">GCM10009749_17440</name>
</gene>
<dbReference type="InterPro" id="IPR050366">
    <property type="entry name" value="BP-dependent_transpt_permease"/>
</dbReference>
<feature type="compositionally biased region" description="Low complexity" evidence="8">
    <location>
        <begin position="1"/>
        <end position="17"/>
    </location>
</feature>
<comment type="subcellular location">
    <subcellularLocation>
        <location evidence="1 7">Cell membrane</location>
        <topology evidence="1 7">Multi-pass membrane protein</topology>
    </subcellularLocation>
</comment>
<keyword evidence="5 7" id="KW-1133">Transmembrane helix</keyword>
<dbReference type="PROSITE" id="PS50928">
    <property type="entry name" value="ABC_TM1"/>
    <property type="match status" value="1"/>
</dbReference>
<keyword evidence="4 7" id="KW-0812">Transmembrane</keyword>
<dbReference type="CDD" id="cd06261">
    <property type="entry name" value="TM_PBP2"/>
    <property type="match status" value="1"/>
</dbReference>
<dbReference type="Pfam" id="PF12911">
    <property type="entry name" value="OppC_N"/>
    <property type="match status" value="1"/>
</dbReference>
<keyword evidence="6 7" id="KW-0472">Membrane</keyword>
<dbReference type="InterPro" id="IPR000515">
    <property type="entry name" value="MetI-like"/>
</dbReference>
<feature type="transmembrane region" description="Helical" evidence="7">
    <location>
        <begin position="32"/>
        <end position="52"/>
    </location>
</feature>
<feature type="transmembrane region" description="Helical" evidence="7">
    <location>
        <begin position="223"/>
        <end position="249"/>
    </location>
</feature>
<reference evidence="10 11" key="1">
    <citation type="journal article" date="2019" name="Int. J. Syst. Evol. Microbiol.">
        <title>The Global Catalogue of Microorganisms (GCM) 10K type strain sequencing project: providing services to taxonomists for standard genome sequencing and annotation.</title>
        <authorList>
            <consortium name="The Broad Institute Genomics Platform"/>
            <consortium name="The Broad Institute Genome Sequencing Center for Infectious Disease"/>
            <person name="Wu L."/>
            <person name="Ma J."/>
        </authorList>
    </citation>
    <scope>NUCLEOTIDE SEQUENCE [LARGE SCALE GENOMIC DNA]</scope>
    <source>
        <strain evidence="10 11">JCM 14322</strain>
    </source>
</reference>
<feature type="transmembrane region" description="Helical" evidence="7">
    <location>
        <begin position="157"/>
        <end position="179"/>
    </location>
</feature>
<evidence type="ECO:0000256" key="6">
    <source>
        <dbReference type="ARBA" id="ARBA00023136"/>
    </source>
</evidence>
<evidence type="ECO:0000256" key="4">
    <source>
        <dbReference type="ARBA" id="ARBA00022692"/>
    </source>
</evidence>
<comment type="similarity">
    <text evidence="7">Belongs to the binding-protein-dependent transport system permease family.</text>
</comment>
<dbReference type="InterPro" id="IPR025966">
    <property type="entry name" value="OppC_N"/>
</dbReference>
<accession>A0ABN2M4Y8</accession>
<evidence type="ECO:0000256" key="1">
    <source>
        <dbReference type="ARBA" id="ARBA00004651"/>
    </source>
</evidence>
<organism evidence="10 11">
    <name type="scientific">Agromyces neolithicus</name>
    <dbReference type="NCBI Taxonomy" id="269420"/>
    <lineage>
        <taxon>Bacteria</taxon>
        <taxon>Bacillati</taxon>
        <taxon>Actinomycetota</taxon>
        <taxon>Actinomycetes</taxon>
        <taxon>Micrococcales</taxon>
        <taxon>Microbacteriaceae</taxon>
        <taxon>Agromyces</taxon>
    </lineage>
</organism>
<feature type="domain" description="ABC transmembrane type-1" evidence="9">
    <location>
        <begin position="92"/>
        <end position="290"/>
    </location>
</feature>
<evidence type="ECO:0000256" key="2">
    <source>
        <dbReference type="ARBA" id="ARBA00022448"/>
    </source>
</evidence>
<evidence type="ECO:0000256" key="5">
    <source>
        <dbReference type="ARBA" id="ARBA00022989"/>
    </source>
</evidence>
<feature type="transmembrane region" description="Helical" evidence="7">
    <location>
        <begin position="131"/>
        <end position="151"/>
    </location>
</feature>
<dbReference type="PANTHER" id="PTHR43386">
    <property type="entry name" value="OLIGOPEPTIDE TRANSPORT SYSTEM PERMEASE PROTEIN APPC"/>
    <property type="match status" value="1"/>
</dbReference>
<dbReference type="Proteomes" id="UP001500002">
    <property type="component" value="Unassembled WGS sequence"/>
</dbReference>
<dbReference type="RefSeq" id="WP_344295461.1">
    <property type="nucleotide sequence ID" value="NZ_BAAANJ010000005.1"/>
</dbReference>
<keyword evidence="3" id="KW-1003">Cell membrane</keyword>
<protein>
    <submittedName>
        <fullName evidence="10">ABC transporter permease</fullName>
    </submittedName>
</protein>
<keyword evidence="11" id="KW-1185">Reference proteome</keyword>
<dbReference type="Gene3D" id="1.10.3720.10">
    <property type="entry name" value="MetI-like"/>
    <property type="match status" value="1"/>
</dbReference>
<evidence type="ECO:0000256" key="8">
    <source>
        <dbReference type="SAM" id="MobiDB-lite"/>
    </source>
</evidence>